<feature type="transmembrane region" description="Helical" evidence="6">
    <location>
        <begin position="123"/>
        <end position="147"/>
    </location>
</feature>
<keyword evidence="3 6" id="KW-1133">Transmembrane helix</keyword>
<evidence type="ECO:0000259" key="7">
    <source>
        <dbReference type="PROSITE" id="PS51012"/>
    </source>
</evidence>
<dbReference type="PATRIC" id="fig|299146.4.peg.1833"/>
<feature type="domain" description="ABC transmembrane type-2" evidence="7">
    <location>
        <begin position="44"/>
        <end position="272"/>
    </location>
</feature>
<evidence type="ECO:0000313" key="9">
    <source>
        <dbReference type="Proteomes" id="UP000198765"/>
    </source>
</evidence>
<protein>
    <recommendedName>
        <fullName evidence="6">Transport permease protein</fullName>
    </recommendedName>
</protein>
<keyword evidence="4 6" id="KW-0472">Membrane</keyword>
<keyword evidence="2 6" id="KW-0812">Transmembrane</keyword>
<reference evidence="8 9" key="1">
    <citation type="submission" date="2016-06" db="EMBL/GenBank/DDBJ databases">
        <authorList>
            <person name="Kjaerup R.B."/>
            <person name="Dalgaard T.S."/>
            <person name="Juul-Madsen H.R."/>
        </authorList>
    </citation>
    <scope>NUCLEOTIDE SEQUENCE [LARGE SCALE GENOMIC DNA]</scope>
    <source>
        <strain evidence="8 9">DSM 45248</strain>
    </source>
</reference>
<keyword evidence="9" id="KW-1185">Reference proteome</keyword>
<dbReference type="GO" id="GO:0046677">
    <property type="term" value="P:response to antibiotic"/>
    <property type="evidence" value="ECO:0007669"/>
    <property type="project" value="UniProtKB-KW"/>
</dbReference>
<feature type="transmembrane region" description="Helical" evidence="6">
    <location>
        <begin position="46"/>
        <end position="66"/>
    </location>
</feature>
<keyword evidence="6" id="KW-0813">Transport</keyword>
<dbReference type="PANTHER" id="PTHR43229:SF2">
    <property type="entry name" value="NODULATION PROTEIN J"/>
    <property type="match status" value="1"/>
</dbReference>
<organism evidence="8 9">
    <name type="scientific">Micromonospora narathiwatensis</name>
    <dbReference type="NCBI Taxonomy" id="299146"/>
    <lineage>
        <taxon>Bacteria</taxon>
        <taxon>Bacillati</taxon>
        <taxon>Actinomycetota</taxon>
        <taxon>Actinomycetes</taxon>
        <taxon>Micromonosporales</taxon>
        <taxon>Micromonosporaceae</taxon>
        <taxon>Micromonospora</taxon>
    </lineage>
</organism>
<keyword evidence="6" id="KW-1003">Cell membrane</keyword>
<evidence type="ECO:0000256" key="3">
    <source>
        <dbReference type="ARBA" id="ARBA00022989"/>
    </source>
</evidence>
<comment type="subcellular location">
    <subcellularLocation>
        <location evidence="6">Cell membrane</location>
        <topology evidence="6">Multi-pass membrane protein</topology>
    </subcellularLocation>
    <subcellularLocation>
        <location evidence="1">Membrane</location>
        <topology evidence="1">Multi-pass membrane protein</topology>
    </subcellularLocation>
</comment>
<dbReference type="PANTHER" id="PTHR43229">
    <property type="entry name" value="NODULATION PROTEIN J"/>
    <property type="match status" value="1"/>
</dbReference>
<feature type="transmembrane region" description="Helical" evidence="6">
    <location>
        <begin position="251"/>
        <end position="269"/>
    </location>
</feature>
<dbReference type="Pfam" id="PF01061">
    <property type="entry name" value="ABC2_membrane"/>
    <property type="match status" value="1"/>
</dbReference>
<accession>A0A1A8ZH63</accession>
<dbReference type="InterPro" id="IPR000412">
    <property type="entry name" value="ABC_2_transport"/>
</dbReference>
<evidence type="ECO:0000256" key="5">
    <source>
        <dbReference type="ARBA" id="ARBA00023251"/>
    </source>
</evidence>
<comment type="similarity">
    <text evidence="6">Belongs to the ABC-2 integral membrane protein family.</text>
</comment>
<dbReference type="EMBL" id="LT594324">
    <property type="protein sequence ID" value="SBT43374.1"/>
    <property type="molecule type" value="Genomic_DNA"/>
</dbReference>
<dbReference type="GO" id="GO:0043190">
    <property type="term" value="C:ATP-binding cassette (ABC) transporter complex"/>
    <property type="evidence" value="ECO:0007669"/>
    <property type="project" value="InterPro"/>
</dbReference>
<feature type="transmembrane region" description="Helical" evidence="6">
    <location>
        <begin position="187"/>
        <end position="209"/>
    </location>
</feature>
<name>A0A1A8ZH63_9ACTN</name>
<dbReference type="InterPro" id="IPR051784">
    <property type="entry name" value="Nod_factor_ABC_transporter"/>
</dbReference>
<dbReference type="RefSeq" id="WP_167666726.1">
    <property type="nucleotide sequence ID" value="NZ_LT594324.1"/>
</dbReference>
<dbReference type="Proteomes" id="UP000198765">
    <property type="component" value="Chromosome I"/>
</dbReference>
<dbReference type="AlphaFoldDB" id="A0A1A8ZH63"/>
<gene>
    <name evidence="8" type="ORF">GA0070621_1769</name>
</gene>
<evidence type="ECO:0000256" key="4">
    <source>
        <dbReference type="ARBA" id="ARBA00023136"/>
    </source>
</evidence>
<dbReference type="GO" id="GO:0140359">
    <property type="term" value="F:ABC-type transporter activity"/>
    <property type="evidence" value="ECO:0007669"/>
    <property type="project" value="InterPro"/>
</dbReference>
<evidence type="ECO:0000313" key="8">
    <source>
        <dbReference type="EMBL" id="SBT43374.1"/>
    </source>
</evidence>
<keyword evidence="5" id="KW-0046">Antibiotic resistance</keyword>
<dbReference type="PROSITE" id="PS51012">
    <property type="entry name" value="ABC_TM2"/>
    <property type="match status" value="1"/>
</dbReference>
<feature type="transmembrane region" description="Helical" evidence="6">
    <location>
        <begin position="78"/>
        <end position="102"/>
    </location>
</feature>
<dbReference type="PIRSF" id="PIRSF006648">
    <property type="entry name" value="DrrB"/>
    <property type="match status" value="1"/>
</dbReference>
<dbReference type="InterPro" id="IPR047817">
    <property type="entry name" value="ABC2_TM_bact-type"/>
</dbReference>
<evidence type="ECO:0000256" key="6">
    <source>
        <dbReference type="RuleBase" id="RU361157"/>
    </source>
</evidence>
<dbReference type="InterPro" id="IPR013525">
    <property type="entry name" value="ABC2_TM"/>
</dbReference>
<proteinExistence type="inferred from homology"/>
<evidence type="ECO:0000256" key="2">
    <source>
        <dbReference type="ARBA" id="ARBA00022692"/>
    </source>
</evidence>
<feature type="transmembrane region" description="Helical" evidence="6">
    <location>
        <begin position="159"/>
        <end position="180"/>
    </location>
</feature>
<sequence>MTATSVPNQSAGTITEPVRRPYGLLRHSLALARRSLIKVRRTPEGLAHAVLIPVIFLVMFVYLFGGAVSGNTKNYLQFIFPAALVMTVIISGIMITGVNLNADIRTGVFERFRSLPIGRSAPLIGSVLGDLIRYVISLVTVFAFGYLLGFRVETGFLQALAACALTVFFGFCLSWGYVLAGVVSRDAAGVQGIVTLTMFPLAFGTNMVAPTDTLPGWLQAWVKINPASHAMEACRGLLLGGPVAGPVMRTLLWSFGLLVFFAPLAVRAYRRRT</sequence>
<evidence type="ECO:0000256" key="1">
    <source>
        <dbReference type="ARBA" id="ARBA00004141"/>
    </source>
</evidence>